<dbReference type="RefSeq" id="WP_087176938.1">
    <property type="nucleotide sequence ID" value="NZ_NFLS01000058.1"/>
</dbReference>
<dbReference type="EMBL" id="NFLS01000058">
    <property type="protein sequence ID" value="OUQ53236.1"/>
    <property type="molecule type" value="Genomic_DNA"/>
</dbReference>
<accession>A0ABX3Z868</accession>
<feature type="transmembrane region" description="Helical" evidence="1">
    <location>
        <begin position="38"/>
        <end position="58"/>
    </location>
</feature>
<keyword evidence="1" id="KW-0812">Transmembrane</keyword>
<keyword evidence="3" id="KW-1185">Reference proteome</keyword>
<name>A0ABX3Z868_9LACO</name>
<feature type="transmembrane region" description="Helical" evidence="1">
    <location>
        <begin position="6"/>
        <end position="26"/>
    </location>
</feature>
<reference evidence="3" key="1">
    <citation type="submission" date="2017-04" db="EMBL/GenBank/DDBJ databases">
        <title>Function of individual gut microbiota members based on whole genome sequencing of pure cultures obtained from chicken caecum.</title>
        <authorList>
            <person name="Medvecky M."/>
            <person name="Cejkova D."/>
            <person name="Polansky O."/>
            <person name="Karasova D."/>
            <person name="Kubasova T."/>
            <person name="Cizek A."/>
            <person name="Rychlik I."/>
        </authorList>
    </citation>
    <scope>NUCLEOTIDE SEQUENCE [LARGE SCALE GENOMIC DNA]</scope>
    <source>
        <strain evidence="3">An115</strain>
    </source>
</reference>
<feature type="transmembrane region" description="Helical" evidence="1">
    <location>
        <begin position="70"/>
        <end position="91"/>
    </location>
</feature>
<gene>
    <name evidence="2" type="ORF">B5E59_10125</name>
</gene>
<evidence type="ECO:0000313" key="3">
    <source>
        <dbReference type="Proteomes" id="UP000196293"/>
    </source>
</evidence>
<keyword evidence="1" id="KW-1133">Transmembrane helix</keyword>
<dbReference type="Proteomes" id="UP000196293">
    <property type="component" value="Unassembled WGS sequence"/>
</dbReference>
<evidence type="ECO:0000313" key="2">
    <source>
        <dbReference type="EMBL" id="OUQ53236.1"/>
    </source>
</evidence>
<sequence>MSETLWTYLVIVACIFDIGTAINWAILILKLKSPKKWALNKIAATIISILAILFSATLEFCSPKSTLHENIISLITVLLVICIMVIIFLYYNGKN</sequence>
<organism evidence="2 3">
    <name type="scientific">Lactobacillus gallinarum</name>
    <dbReference type="NCBI Taxonomy" id="52242"/>
    <lineage>
        <taxon>Bacteria</taxon>
        <taxon>Bacillati</taxon>
        <taxon>Bacillota</taxon>
        <taxon>Bacilli</taxon>
        <taxon>Lactobacillales</taxon>
        <taxon>Lactobacillaceae</taxon>
        <taxon>Lactobacillus</taxon>
    </lineage>
</organism>
<comment type="caution">
    <text evidence="2">The sequence shown here is derived from an EMBL/GenBank/DDBJ whole genome shotgun (WGS) entry which is preliminary data.</text>
</comment>
<protein>
    <submittedName>
        <fullName evidence="2">Uncharacterized protein</fullName>
    </submittedName>
</protein>
<proteinExistence type="predicted"/>
<keyword evidence="1" id="KW-0472">Membrane</keyword>
<evidence type="ECO:0000256" key="1">
    <source>
        <dbReference type="SAM" id="Phobius"/>
    </source>
</evidence>